<gene>
    <name evidence="2" type="ORF">E4T82_08185</name>
</gene>
<sequence length="477" mass="55939">MKNIISDKILVFFDTNIFRNTGFNFQNEFYVRLMELKIKFPNLTILVVPVLYHEILNQLRKATEIQIKEVEAVMESLERNKFGTYSDKLDISQFNADDFIDSKITELKDFLLHFTEAKYFDLDNEEFSYNTSEVLQDFFDGNAPFSGNKKYEFKDAFLIQNIKQIVSGEAENSESQVIIVSADVGFREGVMSKIDREIIIYDDYKKFFDLLSQREEKYQSFYSFVSENDFSHIVNDKLSKFKCSFVEKYILEKEDIVVDGRDLDKKGYHHGYDYNEICINTFKIIDKEPKINIIRIDGMRANLSISYKYRISLTGIVDNGYYNESQTVDEEHITTVLLNMKVEENHENFDIIESNVEKIVLYKKTLRKRSEPRYVYSGEYVPSLQPDLSEFTILCENCKKESNFDSPTSRDFEVTASWEGNMGDLVQHTYYFNENCSYCGNDFEGEFIVTEYPYLMIDNCEASCKGGEVSTLDYSYY</sequence>
<evidence type="ECO:0000313" key="2">
    <source>
        <dbReference type="EMBL" id="TFU97332.1"/>
    </source>
</evidence>
<feature type="domain" description="DUF4935" evidence="1">
    <location>
        <begin position="11"/>
        <end position="186"/>
    </location>
</feature>
<evidence type="ECO:0000259" key="1">
    <source>
        <dbReference type="Pfam" id="PF16289"/>
    </source>
</evidence>
<organism evidence="2 3">
    <name type="scientific">Streptococcus cuniculi</name>
    <dbReference type="NCBI Taxonomy" id="1432788"/>
    <lineage>
        <taxon>Bacteria</taxon>
        <taxon>Bacillati</taxon>
        <taxon>Bacillota</taxon>
        <taxon>Bacilli</taxon>
        <taxon>Lactobacillales</taxon>
        <taxon>Streptococcaceae</taxon>
        <taxon>Streptococcus</taxon>
    </lineage>
</organism>
<dbReference type="Proteomes" id="UP000297253">
    <property type="component" value="Unassembled WGS sequence"/>
</dbReference>
<dbReference type="Pfam" id="PF16289">
    <property type="entry name" value="PIN_12"/>
    <property type="match status" value="1"/>
</dbReference>
<dbReference type="EMBL" id="SPPD01000012">
    <property type="protein sequence ID" value="TFU97332.1"/>
    <property type="molecule type" value="Genomic_DNA"/>
</dbReference>
<dbReference type="AlphaFoldDB" id="A0A4Y9J8W3"/>
<dbReference type="OrthoDB" id="9766796at2"/>
<reference evidence="2 3" key="1">
    <citation type="submission" date="2019-03" db="EMBL/GenBank/DDBJ databases">
        <title>Diversity of the mouse oral microbiome.</title>
        <authorList>
            <person name="Joseph S."/>
            <person name="Aduse-Opoku J."/>
            <person name="Curtis M."/>
            <person name="Wade W."/>
            <person name="Hashim A."/>
        </authorList>
    </citation>
    <scope>NUCLEOTIDE SEQUENCE [LARGE SCALE GENOMIC DNA]</scope>
    <source>
        <strain evidence="2 3">WM131</strain>
    </source>
</reference>
<accession>A0A4Y9J8W3</accession>
<dbReference type="RefSeq" id="WP_135182348.1">
    <property type="nucleotide sequence ID" value="NZ_JADGKZ010000012.1"/>
</dbReference>
<proteinExistence type="predicted"/>
<name>A0A4Y9J8W3_9STRE</name>
<evidence type="ECO:0000313" key="3">
    <source>
        <dbReference type="Proteomes" id="UP000297253"/>
    </source>
</evidence>
<protein>
    <recommendedName>
        <fullName evidence="1">DUF4935 domain-containing protein</fullName>
    </recommendedName>
</protein>
<dbReference type="InterPro" id="IPR032557">
    <property type="entry name" value="DUF4935"/>
</dbReference>
<comment type="caution">
    <text evidence="2">The sequence shown here is derived from an EMBL/GenBank/DDBJ whole genome shotgun (WGS) entry which is preliminary data.</text>
</comment>